<protein>
    <submittedName>
        <fullName evidence="1">Uncharacterized protein</fullName>
    </submittedName>
</protein>
<reference evidence="1 2" key="2">
    <citation type="submission" date="2024-10" db="EMBL/GenBank/DDBJ databases">
        <authorList>
            <person name="Ryan C."/>
        </authorList>
    </citation>
    <scope>NUCLEOTIDE SEQUENCE [LARGE SCALE GENOMIC DNA]</scope>
</reference>
<accession>A0ABC9C294</accession>
<keyword evidence="2" id="KW-1185">Reference proteome</keyword>
<dbReference type="AlphaFoldDB" id="A0ABC9C294"/>
<dbReference type="InterPro" id="IPR012871">
    <property type="entry name" value="DUF1668_ORYSA"/>
</dbReference>
<gene>
    <name evidence="1" type="ORF">URODEC1_LOCUS71511</name>
</gene>
<proteinExistence type="predicted"/>
<dbReference type="EMBL" id="OZ075138">
    <property type="protein sequence ID" value="CAL5013633.1"/>
    <property type="molecule type" value="Genomic_DNA"/>
</dbReference>
<dbReference type="Pfam" id="PF07893">
    <property type="entry name" value="DUF1668"/>
    <property type="match status" value="1"/>
</dbReference>
<name>A0ABC9C294_9POAL</name>
<evidence type="ECO:0000313" key="2">
    <source>
        <dbReference type="Proteomes" id="UP001497457"/>
    </source>
</evidence>
<organism evidence="1 2">
    <name type="scientific">Urochloa decumbens</name>
    <dbReference type="NCBI Taxonomy" id="240449"/>
    <lineage>
        <taxon>Eukaryota</taxon>
        <taxon>Viridiplantae</taxon>
        <taxon>Streptophyta</taxon>
        <taxon>Embryophyta</taxon>
        <taxon>Tracheophyta</taxon>
        <taxon>Spermatophyta</taxon>
        <taxon>Magnoliopsida</taxon>
        <taxon>Liliopsida</taxon>
        <taxon>Poales</taxon>
        <taxon>Poaceae</taxon>
        <taxon>PACMAD clade</taxon>
        <taxon>Panicoideae</taxon>
        <taxon>Panicodae</taxon>
        <taxon>Paniceae</taxon>
        <taxon>Melinidinae</taxon>
        <taxon>Urochloa</taxon>
    </lineage>
</organism>
<dbReference type="PANTHER" id="PTHR33085">
    <property type="entry name" value="OS12G0113100 PROTEIN-RELATED"/>
    <property type="match status" value="1"/>
</dbReference>
<dbReference type="Proteomes" id="UP001497457">
    <property type="component" value="Chromosome 28b"/>
</dbReference>
<reference evidence="2" key="1">
    <citation type="submission" date="2024-06" db="EMBL/GenBank/DDBJ databases">
        <authorList>
            <person name="Ryan C."/>
        </authorList>
    </citation>
    <scope>NUCLEOTIDE SEQUENCE [LARGE SCALE GENOMIC DNA]</scope>
</reference>
<evidence type="ECO:0000313" key="1">
    <source>
        <dbReference type="EMBL" id="CAL5013633.1"/>
    </source>
</evidence>
<sequence length="413" mass="43236">MAPRKLGIRYLHLLSRGYFEHGLYSLRHMDASTLFYPSTSKAKAAAAAATAAAAGRKREVGAPFDFALAAMEPARLLKQVINYRPLAAAGWPYYPYCPSSEVFARFGGGKILCADAAGLAAVYDAEEQSFVPIPAMNSPKGSGHVAFSVSSRGTSGAGVGASSGYADVLSAGNGKSADSIYVLDTSGGEFRKASCFEVLAYDGGREGWRWRALPPPPFLQQDPYYDVARAATPAYAVVGGGAAAARVFVSTAAATYAFDTAAREWSKAGDWALPFAGRAEHVPELGVCVGLTSDNDNPYGILAVDLGGAVAAAGDGSAPPAALHVGMDLDPGPEQGEDDPEWSLEDQALVSLGSGRLCVARFFNHYYDRYTSALAVFTGVEVVPGQAGDHGGLSLIRHKSQCIFTEGATLRVL</sequence>